<reference evidence="2 3" key="1">
    <citation type="submission" date="2024-04" db="EMBL/GenBank/DDBJ databases">
        <authorList>
            <person name="Cremers G."/>
        </authorList>
    </citation>
    <scope>NUCLEOTIDE SEQUENCE [LARGE SCALE GENOMIC DNA]</scope>
    <source>
        <strain evidence="2">MeCH1-AG</strain>
    </source>
</reference>
<sequence>MRGANSPSTPGTASRGPMGGKPGNGVNSPRAFGACQDTAYRPRSIGPNRTPGAQIPKFRWNLHDASVLLESIRTRGAAGDANIVFYYRCGLLPLPL</sequence>
<keyword evidence="3" id="KW-1185">Reference proteome</keyword>
<evidence type="ECO:0000313" key="3">
    <source>
        <dbReference type="Proteomes" id="UP001497493"/>
    </source>
</evidence>
<name>A0ABP1C4V3_9GAMM</name>
<dbReference type="Proteomes" id="UP001497493">
    <property type="component" value="Chromosome"/>
</dbReference>
<feature type="compositionally biased region" description="Polar residues" evidence="1">
    <location>
        <begin position="1"/>
        <end position="12"/>
    </location>
</feature>
<accession>A0ABP1C4V3</accession>
<gene>
    <name evidence="2" type="ORF">MECH1_V1_0450</name>
</gene>
<dbReference type="EMBL" id="OZ026884">
    <property type="protein sequence ID" value="CAL1239226.1"/>
    <property type="molecule type" value="Genomic_DNA"/>
</dbReference>
<evidence type="ECO:0000256" key="1">
    <source>
        <dbReference type="SAM" id="MobiDB-lite"/>
    </source>
</evidence>
<feature type="region of interest" description="Disordered" evidence="1">
    <location>
        <begin position="1"/>
        <end position="55"/>
    </location>
</feature>
<organism evidence="2 3">
    <name type="scientific">Candidatus Methylocalor cossyra</name>
    <dbReference type="NCBI Taxonomy" id="3108543"/>
    <lineage>
        <taxon>Bacteria</taxon>
        <taxon>Pseudomonadati</taxon>
        <taxon>Pseudomonadota</taxon>
        <taxon>Gammaproteobacteria</taxon>
        <taxon>Methylococcales</taxon>
        <taxon>Methylococcaceae</taxon>
        <taxon>Candidatus Methylocalor</taxon>
    </lineage>
</organism>
<proteinExistence type="predicted"/>
<evidence type="ECO:0000313" key="2">
    <source>
        <dbReference type="EMBL" id="CAL1239226.1"/>
    </source>
</evidence>
<protein>
    <submittedName>
        <fullName evidence="2">Uncharacterized protein</fullName>
    </submittedName>
</protein>